<feature type="transmembrane region" description="Helical" evidence="14">
    <location>
        <begin position="318"/>
        <end position="343"/>
    </location>
</feature>
<name>A0ABY8FHV9_9GAMM</name>
<keyword evidence="7 14" id="KW-1133">Transmembrane helix</keyword>
<dbReference type="EMBL" id="CP035631">
    <property type="protein sequence ID" value="WFF42407.1"/>
    <property type="molecule type" value="Genomic_DNA"/>
</dbReference>
<keyword evidence="3 14" id="KW-0813">Transport</keyword>
<dbReference type="CDD" id="cd11475">
    <property type="entry name" value="SLC5sbd_PutP"/>
    <property type="match status" value="1"/>
</dbReference>
<keyword evidence="4" id="KW-1003">Cell membrane</keyword>
<sequence length="496" mass="52288">MAIGVWISLCAYFVLMIAIGLYAMRTSTATSEDYMLGGRTLSPQVAALSAGASDMSGWLLLGLPGAMFVSGLASAWIGIGLFVGAFFNWLLVAPRLREQTVHYGNAITIPAFLANRFPTRALSLRTVSAIVIVVFFSVYTASGLVAGGKLFESAFSGVIDIGGLSDYATGVILTLGVVLVYTVVGGFLAVSMTDFVQGCIMMLALVIMPAVVLYGDGGGGFSQAQQTLNQVDPSLLSWTDGLTIVGWLSAVTWGLGYFGQPHIIVRFMAIRSVKDVPTARNIGMSWMLISLIGAISVGIFGRAYAIRNGLDVQDPETIFIILSNLLFHPLITGFLYAALLAAIMSTISSQLLVASSSLTEDFYRLFLRKEASEKETVAIGRLSVVAVGVVAAIIASNPDSQVLGLVSNAWAGFGAAFGPLILLSLMWSRTNGAGAIAGMVVGALTVIVWIALGFSSSFLGGPGVYEIIPGFIASFLAIVLVSRMTSDAGEYRQITR</sequence>
<feature type="transmembrane region" description="Helical" evidence="14">
    <location>
        <begin position="432"/>
        <end position="452"/>
    </location>
</feature>
<feature type="transmembrane region" description="Helical" evidence="14">
    <location>
        <begin position="244"/>
        <end position="265"/>
    </location>
</feature>
<feature type="transmembrane region" description="Helical" evidence="14">
    <location>
        <begin position="6"/>
        <end position="24"/>
    </location>
</feature>
<accession>A0ABY8FHV9</accession>
<evidence type="ECO:0000256" key="14">
    <source>
        <dbReference type="RuleBase" id="RU366012"/>
    </source>
</evidence>
<evidence type="ECO:0000256" key="6">
    <source>
        <dbReference type="ARBA" id="ARBA00022847"/>
    </source>
</evidence>
<keyword evidence="14" id="KW-0029">Amino-acid transport</keyword>
<feature type="transmembrane region" description="Helical" evidence="14">
    <location>
        <begin position="286"/>
        <end position="306"/>
    </location>
</feature>
<evidence type="ECO:0000256" key="1">
    <source>
        <dbReference type="ARBA" id="ARBA00004651"/>
    </source>
</evidence>
<dbReference type="Pfam" id="PF00474">
    <property type="entry name" value="SSF"/>
    <property type="match status" value="1"/>
</dbReference>
<feature type="transmembrane region" description="Helical" evidence="14">
    <location>
        <begin position="402"/>
        <end position="425"/>
    </location>
</feature>
<dbReference type="NCBIfam" id="TIGR00813">
    <property type="entry name" value="sss"/>
    <property type="match status" value="1"/>
</dbReference>
<feature type="transmembrane region" description="Helical" evidence="14">
    <location>
        <begin position="378"/>
        <end position="396"/>
    </location>
</feature>
<dbReference type="Gene3D" id="1.20.1730.10">
    <property type="entry name" value="Sodium/glucose cotransporter"/>
    <property type="match status" value="1"/>
</dbReference>
<proteinExistence type="inferred from homology"/>
<dbReference type="Proteomes" id="UP001321526">
    <property type="component" value="Chromosome"/>
</dbReference>
<feature type="transmembrane region" description="Helical" evidence="14">
    <location>
        <begin position="126"/>
        <end position="147"/>
    </location>
</feature>
<keyword evidence="6 14" id="KW-0769">Symport</keyword>
<evidence type="ECO:0000256" key="4">
    <source>
        <dbReference type="ARBA" id="ARBA00022475"/>
    </source>
</evidence>
<protein>
    <recommendedName>
        <fullName evidence="14">Sodium/proline symporter</fullName>
    </recommendedName>
    <alternativeName>
        <fullName evidence="14">Proline permease</fullName>
    </alternativeName>
</protein>
<dbReference type="PROSITE" id="PS50283">
    <property type="entry name" value="NA_SOLUT_SYMP_3"/>
    <property type="match status" value="1"/>
</dbReference>
<dbReference type="InterPro" id="IPR050277">
    <property type="entry name" value="Sodium:Solute_Symporter"/>
</dbReference>
<reference evidence="15 16" key="1">
    <citation type="submission" date="2019-01" db="EMBL/GenBank/DDBJ databases">
        <title>Genome sequence of Salinicola endophyticus REST5.</title>
        <authorList>
            <person name="Nascimento F.X."/>
        </authorList>
    </citation>
    <scope>NUCLEOTIDE SEQUENCE [LARGE SCALE GENOMIC DNA]</scope>
    <source>
        <strain evidence="15 16">REST5</strain>
    </source>
</reference>
<feature type="transmembrane region" description="Helical" evidence="14">
    <location>
        <begin position="73"/>
        <end position="92"/>
    </location>
</feature>
<keyword evidence="5 14" id="KW-0812">Transmembrane</keyword>
<evidence type="ECO:0000256" key="9">
    <source>
        <dbReference type="ARBA" id="ARBA00023065"/>
    </source>
</evidence>
<keyword evidence="8 14" id="KW-0915">Sodium</keyword>
<dbReference type="InterPro" id="IPR001734">
    <property type="entry name" value="Na/solute_symporter"/>
</dbReference>
<dbReference type="PANTHER" id="PTHR48086:SF3">
    <property type="entry name" value="SODIUM_PROLINE SYMPORTER"/>
    <property type="match status" value="1"/>
</dbReference>
<dbReference type="InterPro" id="IPR011851">
    <property type="entry name" value="Na/Pro_symporter"/>
</dbReference>
<dbReference type="RefSeq" id="WP_110674408.1">
    <property type="nucleotide sequence ID" value="NZ_CP035631.1"/>
</dbReference>
<dbReference type="InterPro" id="IPR018212">
    <property type="entry name" value="Na/solute_symporter_CS"/>
</dbReference>
<comment type="function">
    <text evidence="14">Catalyzes the sodium-dependent uptake of extracellular L-proline.</text>
</comment>
<feature type="transmembrane region" description="Helical" evidence="14">
    <location>
        <begin position="167"/>
        <end position="188"/>
    </location>
</feature>
<dbReference type="PANTHER" id="PTHR48086">
    <property type="entry name" value="SODIUM/PROLINE SYMPORTER-RELATED"/>
    <property type="match status" value="1"/>
</dbReference>
<evidence type="ECO:0000256" key="8">
    <source>
        <dbReference type="ARBA" id="ARBA00023053"/>
    </source>
</evidence>
<evidence type="ECO:0000256" key="7">
    <source>
        <dbReference type="ARBA" id="ARBA00022989"/>
    </source>
</evidence>
<comment type="similarity">
    <text evidence="2 13">Belongs to the sodium:solute symporter (SSF) (TC 2.A.21) family.</text>
</comment>
<comment type="catalytic activity">
    <reaction evidence="12">
        <text>L-proline(in) + Na(+)(in) = L-proline(out) + Na(+)(out)</text>
        <dbReference type="Rhea" id="RHEA:28967"/>
        <dbReference type="ChEBI" id="CHEBI:29101"/>
        <dbReference type="ChEBI" id="CHEBI:60039"/>
    </reaction>
</comment>
<evidence type="ECO:0000256" key="5">
    <source>
        <dbReference type="ARBA" id="ARBA00022692"/>
    </source>
</evidence>
<keyword evidence="10 14" id="KW-0472">Membrane</keyword>
<gene>
    <name evidence="15" type="primary">putP</name>
    <name evidence="15" type="ORF">EVC62_13315</name>
</gene>
<organism evidence="15 16">
    <name type="scientific">Salinicola endophyticus</name>
    <dbReference type="NCBI Taxonomy" id="1949083"/>
    <lineage>
        <taxon>Bacteria</taxon>
        <taxon>Pseudomonadati</taxon>
        <taxon>Pseudomonadota</taxon>
        <taxon>Gammaproteobacteria</taxon>
        <taxon>Oceanospirillales</taxon>
        <taxon>Halomonadaceae</taxon>
        <taxon>Salinicola</taxon>
    </lineage>
</organism>
<feature type="transmembrane region" description="Helical" evidence="14">
    <location>
        <begin position="464"/>
        <end position="482"/>
    </location>
</feature>
<evidence type="ECO:0000256" key="2">
    <source>
        <dbReference type="ARBA" id="ARBA00006434"/>
    </source>
</evidence>
<evidence type="ECO:0000256" key="11">
    <source>
        <dbReference type="ARBA" id="ARBA00023201"/>
    </source>
</evidence>
<evidence type="ECO:0000256" key="3">
    <source>
        <dbReference type="ARBA" id="ARBA00022448"/>
    </source>
</evidence>
<evidence type="ECO:0000313" key="15">
    <source>
        <dbReference type="EMBL" id="WFF42407.1"/>
    </source>
</evidence>
<keyword evidence="9 14" id="KW-0406">Ion transport</keyword>
<evidence type="ECO:0000256" key="13">
    <source>
        <dbReference type="RuleBase" id="RU362091"/>
    </source>
</evidence>
<evidence type="ECO:0000256" key="10">
    <source>
        <dbReference type="ARBA" id="ARBA00023136"/>
    </source>
</evidence>
<keyword evidence="11 14" id="KW-0739">Sodium transport</keyword>
<evidence type="ECO:0000313" key="16">
    <source>
        <dbReference type="Proteomes" id="UP001321526"/>
    </source>
</evidence>
<dbReference type="NCBIfam" id="TIGR02121">
    <property type="entry name" value="Na_Pro_sym"/>
    <property type="match status" value="1"/>
</dbReference>
<evidence type="ECO:0000256" key="12">
    <source>
        <dbReference type="ARBA" id="ARBA00033708"/>
    </source>
</evidence>
<comment type="subcellular location">
    <subcellularLocation>
        <location evidence="14">Cell inner membrane</location>
        <topology evidence="14">Multi-pass membrane protein</topology>
    </subcellularLocation>
    <subcellularLocation>
        <location evidence="1">Cell membrane</location>
        <topology evidence="1">Multi-pass membrane protein</topology>
    </subcellularLocation>
</comment>
<feature type="transmembrane region" description="Helical" evidence="14">
    <location>
        <begin position="195"/>
        <end position="215"/>
    </location>
</feature>
<keyword evidence="16" id="KW-1185">Reference proteome</keyword>
<dbReference type="InterPro" id="IPR038377">
    <property type="entry name" value="Na/Glc_symporter_sf"/>
</dbReference>
<dbReference type="PROSITE" id="PS00457">
    <property type="entry name" value="NA_SOLUT_SYMP_2"/>
    <property type="match status" value="1"/>
</dbReference>
<keyword evidence="14" id="KW-0997">Cell inner membrane</keyword>